<dbReference type="RefSeq" id="WP_073016290.1">
    <property type="nucleotide sequence ID" value="NZ_FQWF01000001.1"/>
</dbReference>
<sequence>MDLQLEKLELIKLLVETDDKAVIEAVKKIFNSQKKEVWMQLSAEEQETIELRIHEANRGDQVEL</sequence>
<keyword evidence="2" id="KW-1185">Reference proteome</keyword>
<evidence type="ECO:0000313" key="1">
    <source>
        <dbReference type="EMBL" id="SHF92581.1"/>
    </source>
</evidence>
<dbReference type="EMBL" id="FQWF01000001">
    <property type="protein sequence ID" value="SHF92581.1"/>
    <property type="molecule type" value="Genomic_DNA"/>
</dbReference>
<dbReference type="OrthoDB" id="770454at2"/>
<reference evidence="2" key="1">
    <citation type="submission" date="2016-11" db="EMBL/GenBank/DDBJ databases">
        <authorList>
            <person name="Varghese N."/>
            <person name="Submissions S."/>
        </authorList>
    </citation>
    <scope>NUCLEOTIDE SEQUENCE [LARGE SCALE GENOMIC DNA]</scope>
    <source>
        <strain evidence="2">DSM 17659</strain>
    </source>
</reference>
<evidence type="ECO:0000313" key="2">
    <source>
        <dbReference type="Proteomes" id="UP000184020"/>
    </source>
</evidence>
<protein>
    <submittedName>
        <fullName evidence="1">Uncharacterized protein</fullName>
    </submittedName>
</protein>
<gene>
    <name evidence="1" type="ORF">SAMN05444372_101197</name>
</gene>
<dbReference type="Proteomes" id="UP000184020">
    <property type="component" value="Unassembled WGS sequence"/>
</dbReference>
<organism evidence="1 2">
    <name type="scientific">Flavobacterium micromati</name>
    <dbReference type="NCBI Taxonomy" id="229205"/>
    <lineage>
        <taxon>Bacteria</taxon>
        <taxon>Pseudomonadati</taxon>
        <taxon>Bacteroidota</taxon>
        <taxon>Flavobacteriia</taxon>
        <taxon>Flavobacteriales</taxon>
        <taxon>Flavobacteriaceae</taxon>
        <taxon>Flavobacterium</taxon>
    </lineage>
</organism>
<name>A0A1M5FN54_9FLAO</name>
<accession>A0A1M5FN54</accession>
<dbReference type="STRING" id="229205.SAMN05444372_101197"/>
<dbReference type="AlphaFoldDB" id="A0A1M5FN54"/>
<proteinExistence type="predicted"/>